<name>A0A0F0LG46_9MICO</name>
<evidence type="ECO:0000259" key="8">
    <source>
        <dbReference type="PROSITE" id="PS50928"/>
    </source>
</evidence>
<feature type="transmembrane region" description="Helical" evidence="7">
    <location>
        <begin position="132"/>
        <end position="152"/>
    </location>
</feature>
<dbReference type="PANTHER" id="PTHR30193">
    <property type="entry name" value="ABC TRANSPORTER PERMEASE PROTEIN"/>
    <property type="match status" value="1"/>
</dbReference>
<feature type="domain" description="ABC transmembrane type-1" evidence="8">
    <location>
        <begin position="95"/>
        <end position="311"/>
    </location>
</feature>
<evidence type="ECO:0000256" key="1">
    <source>
        <dbReference type="ARBA" id="ARBA00004651"/>
    </source>
</evidence>
<dbReference type="Pfam" id="PF00528">
    <property type="entry name" value="BPD_transp_1"/>
    <property type="match status" value="1"/>
</dbReference>
<comment type="caution">
    <text evidence="9">The sequence shown here is derived from an EMBL/GenBank/DDBJ whole genome shotgun (WGS) entry which is preliminary data.</text>
</comment>
<evidence type="ECO:0000256" key="3">
    <source>
        <dbReference type="ARBA" id="ARBA00022475"/>
    </source>
</evidence>
<evidence type="ECO:0000313" key="9">
    <source>
        <dbReference type="EMBL" id="KJL30521.1"/>
    </source>
</evidence>
<keyword evidence="10" id="KW-1185">Reference proteome</keyword>
<dbReference type="Proteomes" id="UP000033448">
    <property type="component" value="Unassembled WGS sequence"/>
</dbReference>
<sequence>MTTASTNNRITLSRKGAGAARTGSPKRGPIRSHRWFTPWLLVGPAVLWVLVFSLWPFLNTVVLSFTNARPLREPQFVGFDQYVKLLGDEQFRYALLTCVIYVVVCVPLLTILPLLLALLVEKKIPGITLFRTTFYFPVIASVVVVALIWSWLFDSKGIINQALQFMGVVDKPVAFLVDRWWLLACAILLTVWKGVGYYMVVYLAALGNVGKDLHEAAMLDGANAFQRFVNVTIPGVRGAMLLISVLIAVSAMRVFAELDVLSHGTGGPGGYDMSIVMLIRQAGSGLTGNLGYAAAVSVALFLLTLIPLVVIALLNREKKATS</sequence>
<dbReference type="PROSITE" id="PS50928">
    <property type="entry name" value="ABC_TM1"/>
    <property type="match status" value="1"/>
</dbReference>
<dbReference type="GO" id="GO:0055085">
    <property type="term" value="P:transmembrane transport"/>
    <property type="evidence" value="ECO:0007669"/>
    <property type="project" value="InterPro"/>
</dbReference>
<dbReference type="InterPro" id="IPR051393">
    <property type="entry name" value="ABC_transporter_permease"/>
</dbReference>
<evidence type="ECO:0000256" key="5">
    <source>
        <dbReference type="ARBA" id="ARBA00022989"/>
    </source>
</evidence>
<feature type="transmembrane region" description="Helical" evidence="7">
    <location>
        <begin position="180"/>
        <end position="207"/>
    </location>
</feature>
<keyword evidence="4 7" id="KW-0812">Transmembrane</keyword>
<keyword evidence="6 7" id="KW-0472">Membrane</keyword>
<dbReference type="PANTHER" id="PTHR30193:SF44">
    <property type="entry name" value="LACTOSE TRANSPORT SYSTEM PERMEASE PROTEIN LACF"/>
    <property type="match status" value="1"/>
</dbReference>
<keyword evidence="3" id="KW-1003">Cell membrane</keyword>
<dbReference type="CDD" id="cd06261">
    <property type="entry name" value="TM_PBP2"/>
    <property type="match status" value="1"/>
</dbReference>
<evidence type="ECO:0000256" key="2">
    <source>
        <dbReference type="ARBA" id="ARBA00022448"/>
    </source>
</evidence>
<evidence type="ECO:0000256" key="6">
    <source>
        <dbReference type="ARBA" id="ARBA00023136"/>
    </source>
</evidence>
<reference evidence="9 10" key="1">
    <citation type="submission" date="2015-02" db="EMBL/GenBank/DDBJ databases">
        <title>Draft genome sequences of ten Microbacterium spp. with emphasis on heavy metal contaminated environments.</title>
        <authorList>
            <person name="Corretto E."/>
        </authorList>
    </citation>
    <scope>NUCLEOTIDE SEQUENCE [LARGE SCALE GENOMIC DNA]</scope>
    <source>
        <strain evidence="9 10">DSM 23848</strain>
    </source>
</reference>
<comment type="subcellular location">
    <subcellularLocation>
        <location evidence="1 7">Cell membrane</location>
        <topology evidence="1 7">Multi-pass membrane protein</topology>
    </subcellularLocation>
</comment>
<feature type="transmembrane region" description="Helical" evidence="7">
    <location>
        <begin position="228"/>
        <end position="252"/>
    </location>
</feature>
<dbReference type="GO" id="GO:0005886">
    <property type="term" value="C:plasma membrane"/>
    <property type="evidence" value="ECO:0007669"/>
    <property type="project" value="UniProtKB-SubCell"/>
</dbReference>
<keyword evidence="2 7" id="KW-0813">Transport</keyword>
<dbReference type="PATRIC" id="fig|582680.7.peg.244"/>
<keyword evidence="5 7" id="KW-1133">Transmembrane helix</keyword>
<organism evidence="9 10">
    <name type="scientific">Microbacterium azadirachtae</name>
    <dbReference type="NCBI Taxonomy" id="582680"/>
    <lineage>
        <taxon>Bacteria</taxon>
        <taxon>Bacillati</taxon>
        <taxon>Actinomycetota</taxon>
        <taxon>Actinomycetes</taxon>
        <taxon>Micrococcales</taxon>
        <taxon>Microbacteriaceae</taxon>
        <taxon>Microbacterium</taxon>
    </lineage>
</organism>
<feature type="transmembrane region" description="Helical" evidence="7">
    <location>
        <begin position="36"/>
        <end position="58"/>
    </location>
</feature>
<proteinExistence type="inferred from homology"/>
<dbReference type="EMBL" id="JYIT01000043">
    <property type="protein sequence ID" value="KJL30521.1"/>
    <property type="molecule type" value="Genomic_DNA"/>
</dbReference>
<evidence type="ECO:0000256" key="4">
    <source>
        <dbReference type="ARBA" id="ARBA00022692"/>
    </source>
</evidence>
<accession>A0A0F0LG46</accession>
<dbReference type="InterPro" id="IPR000515">
    <property type="entry name" value="MetI-like"/>
</dbReference>
<comment type="similarity">
    <text evidence="7">Belongs to the binding-protein-dependent transport system permease family.</text>
</comment>
<feature type="transmembrane region" description="Helical" evidence="7">
    <location>
        <begin position="93"/>
        <end position="120"/>
    </location>
</feature>
<dbReference type="Gene3D" id="1.10.3720.10">
    <property type="entry name" value="MetI-like"/>
    <property type="match status" value="1"/>
</dbReference>
<evidence type="ECO:0000256" key="7">
    <source>
        <dbReference type="RuleBase" id="RU363032"/>
    </source>
</evidence>
<dbReference type="RefSeq" id="WP_309599111.1">
    <property type="nucleotide sequence ID" value="NZ_FNGQ01000005.1"/>
</dbReference>
<feature type="transmembrane region" description="Helical" evidence="7">
    <location>
        <begin position="290"/>
        <end position="314"/>
    </location>
</feature>
<dbReference type="AlphaFoldDB" id="A0A0F0LG46"/>
<dbReference type="InterPro" id="IPR035906">
    <property type="entry name" value="MetI-like_sf"/>
</dbReference>
<protein>
    <submittedName>
        <fullName evidence="9">Lactose transport system permease protein LacF</fullName>
    </submittedName>
</protein>
<gene>
    <name evidence="9" type="primary">lacF_2</name>
    <name evidence="9" type="ORF">RL72_00232</name>
</gene>
<evidence type="ECO:0000313" key="10">
    <source>
        <dbReference type="Proteomes" id="UP000033448"/>
    </source>
</evidence>
<dbReference type="SUPFAM" id="SSF161098">
    <property type="entry name" value="MetI-like"/>
    <property type="match status" value="1"/>
</dbReference>
<dbReference type="SUPFAM" id="SSF160964">
    <property type="entry name" value="MalF N-terminal region-like"/>
    <property type="match status" value="1"/>
</dbReference>